<sequence>MENNSPNRDTFEIVKSVTGWIAGALLMIVVGVTGAAYTGLKADQEKQAAWILQLQKESITEDKLKDTEARINANLQREVGFIRSELQSQSRLMEKLLDKLDKQH</sequence>
<keyword evidence="1" id="KW-0472">Membrane</keyword>
<dbReference type="EMBL" id="PP496413">
    <property type="protein sequence ID" value="WYV99027.1"/>
    <property type="molecule type" value="Genomic_DNA"/>
</dbReference>
<evidence type="ECO:0008006" key="4">
    <source>
        <dbReference type="Google" id="ProtNLM"/>
    </source>
</evidence>
<protein>
    <recommendedName>
        <fullName evidence="4">Holin</fullName>
    </recommendedName>
</protein>
<gene>
    <name evidence="2" type="ORF">Amme3_00031</name>
</gene>
<proteinExistence type="predicted"/>
<keyword evidence="1" id="KW-0812">Transmembrane</keyword>
<keyword evidence="1" id="KW-1133">Transmembrane helix</keyword>
<accession>A0AAX4MWS6</accession>
<organism evidence="2 3">
    <name type="scientific">Pseudomonas phage vB_PpuM-Amme-3</name>
    <dbReference type="NCBI Taxonomy" id="3132617"/>
    <lineage>
        <taxon>Viruses</taxon>
        <taxon>Duplodnaviria</taxon>
        <taxon>Heunggongvirae</taxon>
        <taxon>Uroviricota</taxon>
        <taxon>Caudoviricetes</taxon>
        <taxon>Vandenendeviridae</taxon>
        <taxon>Gorskivirinae</taxon>
        <taxon>Tartuvirus</taxon>
        <taxon>Tartuvirus amme3</taxon>
    </lineage>
</organism>
<name>A0AAX4MWS6_9CAUD</name>
<feature type="transmembrane region" description="Helical" evidence="1">
    <location>
        <begin position="20"/>
        <end position="40"/>
    </location>
</feature>
<evidence type="ECO:0000256" key="1">
    <source>
        <dbReference type="SAM" id="Phobius"/>
    </source>
</evidence>
<reference evidence="2 3" key="1">
    <citation type="submission" date="2024-03" db="EMBL/GenBank/DDBJ databases">
        <title>Isolation and characterization of a phage collection against Pseudomonas putida.</title>
        <authorList>
            <person name="Brauer A."/>
            <person name="Rosendahl S."/>
            <person name="Kangsep A."/>
            <person name="Rikberg R."/>
            <person name="Lewanczyk A.C."/>
            <person name="Horak R."/>
            <person name="Tamman H."/>
        </authorList>
    </citation>
    <scope>NUCLEOTIDE SEQUENCE [LARGE SCALE GENOMIC DNA]</scope>
</reference>
<keyword evidence="3" id="KW-1185">Reference proteome</keyword>
<dbReference type="Proteomes" id="UP001438490">
    <property type="component" value="Segment"/>
</dbReference>
<evidence type="ECO:0000313" key="2">
    <source>
        <dbReference type="EMBL" id="WYV99027.1"/>
    </source>
</evidence>
<evidence type="ECO:0000313" key="3">
    <source>
        <dbReference type="Proteomes" id="UP001438490"/>
    </source>
</evidence>